<dbReference type="Proteomes" id="UP000011713">
    <property type="component" value="Unassembled WGS sequence"/>
</dbReference>
<dbReference type="EMBL" id="JH598543">
    <property type="status" value="NOT_ANNOTATED_CDS"/>
    <property type="molecule type" value="Genomic_DNA"/>
</dbReference>
<dbReference type="HOGENOM" id="CLU_1550481_0_0_1"/>
<name>M4B6E4_HYAAE</name>
<evidence type="ECO:0000313" key="1">
    <source>
        <dbReference type="EnsemblProtists" id="HpaP801845"/>
    </source>
</evidence>
<evidence type="ECO:0000313" key="2">
    <source>
        <dbReference type="Proteomes" id="UP000011713"/>
    </source>
</evidence>
<sequence length="201" mass="22513">MAGLLSRSEQFDSGDRKRLTRSPVTTAVVPASHLDVTPGHHLVVDFLLFRTARTHNINNRYWISTVVTVLGKFSSWDRAHAQRTCRRVAARPRRVGTSSFCRVIRSIIDVPCTRYPVDRFPLEPHAALPPVAHAARRTPPPFYLGPTMKDFPPKARGPVLWLPGGSRLCPLLQLTADWEVEICFLRRTLSPDTAAATRAKS</sequence>
<reference evidence="1" key="2">
    <citation type="submission" date="2015-06" db="UniProtKB">
        <authorList>
            <consortium name="EnsemblProtists"/>
        </authorList>
    </citation>
    <scope>IDENTIFICATION</scope>
    <source>
        <strain evidence="1">Emoy2</strain>
    </source>
</reference>
<dbReference type="AlphaFoldDB" id="M4B6E4"/>
<accession>M4B6E4</accession>
<organism evidence="1 2">
    <name type="scientific">Hyaloperonospora arabidopsidis (strain Emoy2)</name>
    <name type="common">Downy mildew agent</name>
    <name type="synonym">Peronospora arabidopsidis</name>
    <dbReference type="NCBI Taxonomy" id="559515"/>
    <lineage>
        <taxon>Eukaryota</taxon>
        <taxon>Sar</taxon>
        <taxon>Stramenopiles</taxon>
        <taxon>Oomycota</taxon>
        <taxon>Peronosporomycetes</taxon>
        <taxon>Peronosporales</taxon>
        <taxon>Peronosporaceae</taxon>
        <taxon>Hyaloperonospora</taxon>
    </lineage>
</organism>
<dbReference type="EnsemblProtists" id="HpaT801845">
    <property type="protein sequence ID" value="HpaP801845"/>
    <property type="gene ID" value="HpaG801845"/>
</dbReference>
<proteinExistence type="predicted"/>
<dbReference type="InParanoid" id="M4B6E4"/>
<protein>
    <submittedName>
        <fullName evidence="1">Uncharacterized protein</fullName>
    </submittedName>
</protein>
<keyword evidence="2" id="KW-1185">Reference proteome</keyword>
<reference evidence="2" key="1">
    <citation type="journal article" date="2010" name="Science">
        <title>Signatures of adaptation to obligate biotrophy in the Hyaloperonospora arabidopsidis genome.</title>
        <authorList>
            <person name="Baxter L."/>
            <person name="Tripathy S."/>
            <person name="Ishaque N."/>
            <person name="Boot N."/>
            <person name="Cabral A."/>
            <person name="Kemen E."/>
            <person name="Thines M."/>
            <person name="Ah-Fong A."/>
            <person name="Anderson R."/>
            <person name="Badejoko W."/>
            <person name="Bittner-Eddy P."/>
            <person name="Boore J.L."/>
            <person name="Chibucos M.C."/>
            <person name="Coates M."/>
            <person name="Dehal P."/>
            <person name="Delehaunty K."/>
            <person name="Dong S."/>
            <person name="Downton P."/>
            <person name="Dumas B."/>
            <person name="Fabro G."/>
            <person name="Fronick C."/>
            <person name="Fuerstenberg S.I."/>
            <person name="Fulton L."/>
            <person name="Gaulin E."/>
            <person name="Govers F."/>
            <person name="Hughes L."/>
            <person name="Humphray S."/>
            <person name="Jiang R.H."/>
            <person name="Judelson H."/>
            <person name="Kamoun S."/>
            <person name="Kyung K."/>
            <person name="Meijer H."/>
            <person name="Minx P."/>
            <person name="Morris P."/>
            <person name="Nelson J."/>
            <person name="Phuntumart V."/>
            <person name="Qutob D."/>
            <person name="Rehmany A."/>
            <person name="Rougon-Cardoso A."/>
            <person name="Ryden P."/>
            <person name="Torto-Alalibo T."/>
            <person name="Studholme D."/>
            <person name="Wang Y."/>
            <person name="Win J."/>
            <person name="Wood J."/>
            <person name="Clifton S.W."/>
            <person name="Rogers J."/>
            <person name="Van den Ackerveken G."/>
            <person name="Jones J.D."/>
            <person name="McDowell J.M."/>
            <person name="Beynon J."/>
            <person name="Tyler B.M."/>
        </authorList>
    </citation>
    <scope>NUCLEOTIDE SEQUENCE [LARGE SCALE GENOMIC DNA]</scope>
    <source>
        <strain evidence="2">Emoy2</strain>
    </source>
</reference>
<dbReference type="VEuPathDB" id="FungiDB:HpaG801845"/>